<evidence type="ECO:0000313" key="1">
    <source>
        <dbReference type="EMBL" id="KAG7364304.1"/>
    </source>
</evidence>
<dbReference type="AlphaFoldDB" id="A0A9K3Q122"/>
<sequence>MIPLFCSDKQQNSEFWTTKRRNFELLLYTGQRDGRIKRASSLLITFMLHRYCLKKPKDFCTMCAIYTHVVNSEPWESPYFYTGARTHPIRTKNDQAYDPTFFYMGGGAGYVLTVIRNTVRAIIQEVFQKFHAETVGSAEDV</sequence>
<protein>
    <submittedName>
        <fullName evidence="1">Uncharacterized protein</fullName>
    </submittedName>
</protein>
<keyword evidence="2" id="KW-1185">Reference proteome</keyword>
<reference evidence="1" key="1">
    <citation type="journal article" date="2021" name="Sci. Rep.">
        <title>Diploid genomic architecture of Nitzschia inconspicua, an elite biomass production diatom.</title>
        <authorList>
            <person name="Oliver A."/>
            <person name="Podell S."/>
            <person name="Pinowska A."/>
            <person name="Traller J.C."/>
            <person name="Smith S.R."/>
            <person name="McClure R."/>
            <person name="Beliaev A."/>
            <person name="Bohutskyi P."/>
            <person name="Hill E.A."/>
            <person name="Rabines A."/>
            <person name="Zheng H."/>
            <person name="Allen L.Z."/>
            <person name="Kuo A."/>
            <person name="Grigoriev I.V."/>
            <person name="Allen A.E."/>
            <person name="Hazlebeck D."/>
            <person name="Allen E.E."/>
        </authorList>
    </citation>
    <scope>NUCLEOTIDE SEQUENCE</scope>
    <source>
        <strain evidence="1">Hildebrandi</strain>
    </source>
</reference>
<organism evidence="1 2">
    <name type="scientific">Nitzschia inconspicua</name>
    <dbReference type="NCBI Taxonomy" id="303405"/>
    <lineage>
        <taxon>Eukaryota</taxon>
        <taxon>Sar</taxon>
        <taxon>Stramenopiles</taxon>
        <taxon>Ochrophyta</taxon>
        <taxon>Bacillariophyta</taxon>
        <taxon>Bacillariophyceae</taxon>
        <taxon>Bacillariophycidae</taxon>
        <taxon>Bacillariales</taxon>
        <taxon>Bacillariaceae</taxon>
        <taxon>Nitzschia</taxon>
    </lineage>
</organism>
<name>A0A9K3Q122_9STRA</name>
<evidence type="ECO:0000313" key="2">
    <source>
        <dbReference type="Proteomes" id="UP000693970"/>
    </source>
</evidence>
<accession>A0A9K3Q122</accession>
<gene>
    <name evidence="1" type="ORF">IV203_037506</name>
</gene>
<proteinExistence type="predicted"/>
<comment type="caution">
    <text evidence="1">The sequence shown here is derived from an EMBL/GenBank/DDBJ whole genome shotgun (WGS) entry which is preliminary data.</text>
</comment>
<reference evidence="1" key="2">
    <citation type="submission" date="2021-04" db="EMBL/GenBank/DDBJ databases">
        <authorList>
            <person name="Podell S."/>
        </authorList>
    </citation>
    <scope>NUCLEOTIDE SEQUENCE</scope>
    <source>
        <strain evidence="1">Hildebrandi</strain>
    </source>
</reference>
<dbReference type="Proteomes" id="UP000693970">
    <property type="component" value="Unassembled WGS sequence"/>
</dbReference>
<dbReference type="EMBL" id="JAGRRH010000009">
    <property type="protein sequence ID" value="KAG7364304.1"/>
    <property type="molecule type" value="Genomic_DNA"/>
</dbReference>